<proteinExistence type="predicted"/>
<feature type="transmembrane region" description="Helical" evidence="1">
    <location>
        <begin position="153"/>
        <end position="172"/>
    </location>
</feature>
<accession>A0A5C5Z6E3</accession>
<keyword evidence="1" id="KW-0472">Membrane</keyword>
<protein>
    <submittedName>
        <fullName evidence="2">Uncharacterized protein</fullName>
    </submittedName>
</protein>
<dbReference type="Gene3D" id="2.20.28.160">
    <property type="match status" value="1"/>
</dbReference>
<comment type="caution">
    <text evidence="2">The sequence shown here is derived from an EMBL/GenBank/DDBJ whole genome shotgun (WGS) entry which is preliminary data.</text>
</comment>
<keyword evidence="1" id="KW-1133">Transmembrane helix</keyword>
<evidence type="ECO:0000313" key="3">
    <source>
        <dbReference type="Proteomes" id="UP000315010"/>
    </source>
</evidence>
<gene>
    <name evidence="2" type="ORF">CA13_41200</name>
</gene>
<dbReference type="Proteomes" id="UP000315010">
    <property type="component" value="Unassembled WGS sequence"/>
</dbReference>
<keyword evidence="1" id="KW-0812">Transmembrane</keyword>
<evidence type="ECO:0000313" key="2">
    <source>
        <dbReference type="EMBL" id="TWT82657.1"/>
    </source>
</evidence>
<dbReference type="AlphaFoldDB" id="A0A5C5Z6E3"/>
<sequence>MYSLPCTHCDAIIEVSPSQAGDQVRCSSCHQSVQVPKLGDLRQLALVDDAPASGEELASRNETGLAPRLGLVVLGLIATAALLTAGYTGLRWALVKVEHSTESHLSELRENYPMLSSAELIREYEDMEKNELELIQPYSYQVTQDEKDHWGRIAMVASTILLLAVLGTIFVARSWRSPTPST</sequence>
<dbReference type="EMBL" id="SJPJ01000001">
    <property type="protein sequence ID" value="TWT82657.1"/>
    <property type="molecule type" value="Genomic_DNA"/>
</dbReference>
<name>A0A5C5Z6E3_9BACT</name>
<evidence type="ECO:0000256" key="1">
    <source>
        <dbReference type="SAM" id="Phobius"/>
    </source>
</evidence>
<reference evidence="2 3" key="1">
    <citation type="submission" date="2019-02" db="EMBL/GenBank/DDBJ databases">
        <title>Deep-cultivation of Planctomycetes and their phenomic and genomic characterization uncovers novel biology.</title>
        <authorList>
            <person name="Wiegand S."/>
            <person name="Jogler M."/>
            <person name="Boedeker C."/>
            <person name="Pinto D."/>
            <person name="Vollmers J."/>
            <person name="Rivas-Marin E."/>
            <person name="Kohn T."/>
            <person name="Peeters S.H."/>
            <person name="Heuer A."/>
            <person name="Rast P."/>
            <person name="Oberbeckmann S."/>
            <person name="Bunk B."/>
            <person name="Jeske O."/>
            <person name="Meyerdierks A."/>
            <person name="Storesund J.E."/>
            <person name="Kallscheuer N."/>
            <person name="Luecker S."/>
            <person name="Lage O.M."/>
            <person name="Pohl T."/>
            <person name="Merkel B.J."/>
            <person name="Hornburger P."/>
            <person name="Mueller R.-W."/>
            <person name="Bruemmer F."/>
            <person name="Labrenz M."/>
            <person name="Spormann A.M."/>
            <person name="Op Den Camp H."/>
            <person name="Overmann J."/>
            <person name="Amann R."/>
            <person name="Jetten M.S.M."/>
            <person name="Mascher T."/>
            <person name="Medema M.H."/>
            <person name="Devos D.P."/>
            <person name="Kaster A.-K."/>
            <person name="Ovreas L."/>
            <person name="Rohde M."/>
            <person name="Galperin M.Y."/>
            <person name="Jogler C."/>
        </authorList>
    </citation>
    <scope>NUCLEOTIDE SEQUENCE [LARGE SCALE GENOMIC DNA]</scope>
    <source>
        <strain evidence="2 3">CA13</strain>
    </source>
</reference>
<feature type="transmembrane region" description="Helical" evidence="1">
    <location>
        <begin position="69"/>
        <end position="90"/>
    </location>
</feature>
<keyword evidence="3" id="KW-1185">Reference proteome</keyword>
<organism evidence="2 3">
    <name type="scientific">Novipirellula herctigrandis</name>
    <dbReference type="NCBI Taxonomy" id="2527986"/>
    <lineage>
        <taxon>Bacteria</taxon>
        <taxon>Pseudomonadati</taxon>
        <taxon>Planctomycetota</taxon>
        <taxon>Planctomycetia</taxon>
        <taxon>Pirellulales</taxon>
        <taxon>Pirellulaceae</taxon>
        <taxon>Novipirellula</taxon>
    </lineage>
</organism>